<evidence type="ECO:0008006" key="4">
    <source>
        <dbReference type="Google" id="ProtNLM"/>
    </source>
</evidence>
<comment type="caution">
    <text evidence="2">The sequence shown here is derived from an EMBL/GenBank/DDBJ whole genome shotgun (WGS) entry which is preliminary data.</text>
</comment>
<dbReference type="EMBL" id="MEIA01000245">
    <property type="protein sequence ID" value="OJF12046.1"/>
    <property type="molecule type" value="Genomic_DNA"/>
</dbReference>
<dbReference type="Pfam" id="PF13385">
    <property type="entry name" value="Laminin_G_3"/>
    <property type="match status" value="1"/>
</dbReference>
<evidence type="ECO:0000313" key="3">
    <source>
        <dbReference type="Proteomes" id="UP000182486"/>
    </source>
</evidence>
<protein>
    <recommendedName>
        <fullName evidence="4">Concanavalin A-like lectin/glucanase superfamily protein</fullName>
    </recommendedName>
</protein>
<dbReference type="AlphaFoldDB" id="A0A1K0GIH5"/>
<dbReference type="Proteomes" id="UP000182486">
    <property type="component" value="Unassembled WGS sequence"/>
</dbReference>
<organism evidence="2 3">
    <name type="scientific">Couchioplanes caeruleus subsp. caeruleus</name>
    <dbReference type="NCBI Taxonomy" id="56427"/>
    <lineage>
        <taxon>Bacteria</taxon>
        <taxon>Bacillati</taxon>
        <taxon>Actinomycetota</taxon>
        <taxon>Actinomycetes</taxon>
        <taxon>Micromonosporales</taxon>
        <taxon>Micromonosporaceae</taxon>
        <taxon>Couchioplanes</taxon>
    </lineage>
</organism>
<reference evidence="2 3" key="1">
    <citation type="submission" date="2016-09" db="EMBL/GenBank/DDBJ databases">
        <title>Couchioplanes caeruleus draft genome sequence.</title>
        <authorList>
            <person name="Sheehan J."/>
            <person name="Caffrey P."/>
        </authorList>
    </citation>
    <scope>NUCLEOTIDE SEQUENCE [LARGE SCALE GENOMIC DNA]</scope>
    <source>
        <strain evidence="2 3">DSM 43634</strain>
    </source>
</reference>
<evidence type="ECO:0000313" key="2">
    <source>
        <dbReference type="EMBL" id="OJF12046.1"/>
    </source>
</evidence>
<dbReference type="SUPFAM" id="SSF49899">
    <property type="entry name" value="Concanavalin A-like lectins/glucanases"/>
    <property type="match status" value="1"/>
</dbReference>
<accession>A0A1K0GIH5</accession>
<dbReference type="Gene3D" id="2.60.120.200">
    <property type="match status" value="1"/>
</dbReference>
<feature type="signal peptide" evidence="1">
    <location>
        <begin position="1"/>
        <end position="33"/>
    </location>
</feature>
<proteinExistence type="predicted"/>
<dbReference type="InterPro" id="IPR013320">
    <property type="entry name" value="ConA-like_dom_sf"/>
</dbReference>
<feature type="chain" id="PRO_5038917060" description="Concanavalin A-like lectin/glucanase superfamily protein" evidence="1">
    <location>
        <begin position="34"/>
        <end position="246"/>
    </location>
</feature>
<evidence type="ECO:0000256" key="1">
    <source>
        <dbReference type="SAM" id="SignalP"/>
    </source>
</evidence>
<dbReference type="RefSeq" id="WP_071807391.1">
    <property type="nucleotide sequence ID" value="NZ_MEIA01000245.1"/>
</dbReference>
<sequence>MHRSPRVLSAVLTVLVLPAVVLPAAGSAAPAAAVTVARYTFDSGAVAAGRVADRSGRGAALVVRSADRGRVHFNGTSTDKYAAFPARCAPKATVCPRALLEGTDDPDLDPGTRRFRWGASVRLTQSQVTDSSNVMQKGVADTESQWKLQIGARQAKAQCVVAGQGTRPVIVRSSVGVADNRWHHVMCQRSGNRLTVYVDGRDRGHVTIPASLSIHNGLPLRIGGPNFHTRTDMYHGLLDDVWARLG</sequence>
<name>A0A1K0GIH5_9ACTN</name>
<keyword evidence="1" id="KW-0732">Signal</keyword>
<keyword evidence="3" id="KW-1185">Reference proteome</keyword>
<gene>
    <name evidence="2" type="ORF">BG844_22815</name>
</gene>